<name>A0A1K1ZXI6_STRAR</name>
<gene>
    <name evidence="3" type="ORF">SAMN02787144_1006125</name>
</gene>
<sequence>MKTGYFTSREPLMLRAVATSQSPAEIPSPPASATYGFCDMDLLAQIRLLASDRRLRDAVAVSSPSLDKTLERLLEGAELPRKRLMKTAVSLTKYALRIAGRPTPFGLHAGVSVLETAGTARVEHTERRVRARFDEAWFSEVARTLLTYPSVRHSLTVVVTNLGYVRGDRLVLPSTQAPDGTGEKGSGQASIRMTRLLATVRETAARPIRYAELADRLAGTLPETPAEQVDRYLLGLVQNGVLLTSLRSDLLDELPHDGTCPESDTMRELRTRLRRYEERPDSAEGIEELRTASRTAKGLAETAKGAIQVDLDLGIRAAVPPGVLAEIESYASSMWRITPDEPSHPHMVSYFYAFMDRYGKYGAVRLEQLIDSHRGLGFPTGYRHPLVNSRVFPDVTGTKDELRQARREEHVAVLLHSGLTHPDGEVVLDESDVELLADTGTPVRHGSLLPAQGPGHRRPERRCLRAGLVTACGRACHGCHHGAVRGTDRQCGPACRALPIRPLLRYSRAGLLRADLGARPQRDAHAAPRPLHPPHRHLRRQGGRRPPHRLARTRRPLRRNEAPPPLAA</sequence>
<feature type="compositionally biased region" description="Basic residues" evidence="1">
    <location>
        <begin position="532"/>
        <end position="557"/>
    </location>
</feature>
<dbReference type="Proteomes" id="UP000181909">
    <property type="component" value="Unassembled WGS sequence"/>
</dbReference>
<evidence type="ECO:0000313" key="4">
    <source>
        <dbReference type="Proteomes" id="UP000181909"/>
    </source>
</evidence>
<dbReference type="STRING" id="1893.SAMN02787144_1006125"/>
<feature type="region of interest" description="Disordered" evidence="1">
    <location>
        <begin position="518"/>
        <end position="568"/>
    </location>
</feature>
<dbReference type="Pfam" id="PF04738">
    <property type="entry name" value="Lant_dehydr_N"/>
    <property type="match status" value="1"/>
</dbReference>
<evidence type="ECO:0000313" key="3">
    <source>
        <dbReference type="EMBL" id="SFX78165.1"/>
    </source>
</evidence>
<reference evidence="3 4" key="1">
    <citation type="submission" date="2016-11" db="EMBL/GenBank/DDBJ databases">
        <authorList>
            <person name="Jaros S."/>
            <person name="Januszkiewicz K."/>
            <person name="Wedrychowicz H."/>
        </authorList>
    </citation>
    <scope>NUCLEOTIDE SEQUENCE [LARGE SCALE GENOMIC DNA]</scope>
    <source>
        <strain evidence="3 4">OK807</strain>
    </source>
</reference>
<dbReference type="InterPro" id="IPR006827">
    <property type="entry name" value="Lant_deHydtase_N"/>
</dbReference>
<dbReference type="AlphaFoldDB" id="A0A1K1ZXI6"/>
<dbReference type="EMBL" id="FPJO01000006">
    <property type="protein sequence ID" value="SFX78165.1"/>
    <property type="molecule type" value="Genomic_DNA"/>
</dbReference>
<evidence type="ECO:0000259" key="2">
    <source>
        <dbReference type="Pfam" id="PF04738"/>
    </source>
</evidence>
<proteinExistence type="predicted"/>
<evidence type="ECO:0000256" key="1">
    <source>
        <dbReference type="SAM" id="MobiDB-lite"/>
    </source>
</evidence>
<protein>
    <submittedName>
        <fullName evidence="3">Lantibiotic dehydratase, C terminus</fullName>
    </submittedName>
</protein>
<organism evidence="3 4">
    <name type="scientific">Streptomyces atratus</name>
    <dbReference type="NCBI Taxonomy" id="1893"/>
    <lineage>
        <taxon>Bacteria</taxon>
        <taxon>Bacillati</taxon>
        <taxon>Actinomycetota</taxon>
        <taxon>Actinomycetes</taxon>
        <taxon>Kitasatosporales</taxon>
        <taxon>Streptomycetaceae</taxon>
        <taxon>Streptomyces</taxon>
    </lineage>
</organism>
<dbReference type="OrthoDB" id="1273722at2"/>
<feature type="domain" description="Lantibiotic dehydratase N-terminal" evidence="2">
    <location>
        <begin position="52"/>
        <end position="439"/>
    </location>
</feature>
<accession>A0A1K1ZXI6</accession>